<keyword evidence="1" id="KW-0732">Signal</keyword>
<dbReference type="RefSeq" id="WP_052258202.1">
    <property type="nucleotide sequence ID" value="NZ_CP142381.1"/>
</dbReference>
<keyword evidence="3" id="KW-1185">Reference proteome</keyword>
<evidence type="ECO:0008006" key="4">
    <source>
        <dbReference type="Google" id="ProtNLM"/>
    </source>
</evidence>
<name>A0ABS7FD05_9NEIS</name>
<organism evidence="2 3">
    <name type="scientific">Chromobacterium subtsugae</name>
    <dbReference type="NCBI Taxonomy" id="251747"/>
    <lineage>
        <taxon>Bacteria</taxon>
        <taxon>Pseudomonadati</taxon>
        <taxon>Pseudomonadota</taxon>
        <taxon>Betaproteobacteria</taxon>
        <taxon>Neisseriales</taxon>
        <taxon>Chromobacteriaceae</taxon>
        <taxon>Chromobacterium</taxon>
    </lineage>
</organism>
<proteinExistence type="predicted"/>
<dbReference type="PROSITE" id="PS51257">
    <property type="entry name" value="PROKAR_LIPOPROTEIN"/>
    <property type="match status" value="1"/>
</dbReference>
<protein>
    <recommendedName>
        <fullName evidence="4">Lipoprotein</fullName>
    </recommendedName>
</protein>
<dbReference type="Proteomes" id="UP000711178">
    <property type="component" value="Unassembled WGS sequence"/>
</dbReference>
<gene>
    <name evidence="2" type="ORF">KIF53_06725</name>
</gene>
<feature type="signal peptide" evidence="1">
    <location>
        <begin position="1"/>
        <end position="22"/>
    </location>
</feature>
<evidence type="ECO:0000313" key="2">
    <source>
        <dbReference type="EMBL" id="MBW8287320.1"/>
    </source>
</evidence>
<evidence type="ECO:0000256" key="1">
    <source>
        <dbReference type="SAM" id="SignalP"/>
    </source>
</evidence>
<comment type="caution">
    <text evidence="2">The sequence shown here is derived from an EMBL/GenBank/DDBJ whole genome shotgun (WGS) entry which is preliminary data.</text>
</comment>
<accession>A0ABS7FD05</accession>
<evidence type="ECO:0000313" key="3">
    <source>
        <dbReference type="Proteomes" id="UP000711178"/>
    </source>
</evidence>
<sequence length="464" mass="50406">MKRKSKLANSVLIIGLAASLSACGSMRSYQGEMKTALAAANEGRIDDALASVEANNSSEDKDLLYHLEKGQLLRLKGDLQGSVDAWLKADEKIRVWEEESKLTTSKAAETAGSLLINDKVRRYDGEDYEKVMLSTMLTLDHALSGNYAGARTEIKKTYEREALIASLHEKEYDKVEEEAKENNVQTTFKDLQGYPVETLDDPEVLNLKNGYQSAFSHYLAGYIFESLREPSLASAGYRKAIELRPNMPLLEQGLKGLNSRIAQKAAGTDVLFVVESGLIPTRTSLAIPMPFSLDGKPIITQIAFPVIMPGHSYQPLALQVGDKPVALTPISNFDAMARRALRDEMPGIIMRSTVRAVAKGLAQKELGDQFGALGSLAGITATVLTEQSDERAWSTLPARIAIGRVNLKPGRYSVSVPTPSGERQVELDISGSHAIVPLRLFEQTVIPPQGGKQPPAAAVKTAGI</sequence>
<feature type="chain" id="PRO_5045290730" description="Lipoprotein" evidence="1">
    <location>
        <begin position="23"/>
        <end position="464"/>
    </location>
</feature>
<dbReference type="GeneID" id="89686775"/>
<reference evidence="2 3" key="1">
    <citation type="submission" date="2021-05" db="EMBL/GenBank/DDBJ databases">
        <title>Draft Whole Genome Sequencing Of Biosensor Chromobacterium violaceum Strain CV026 Reveals A Regulatory RNA In Chromobacterium violaceum Phenotype Regulatory Network.</title>
        <authorList>
            <person name="Hong K.W."/>
            <person name="Chan K.G."/>
            <person name="Chang C.-Y."/>
        </authorList>
    </citation>
    <scope>NUCLEOTIDE SEQUENCE [LARGE SCALE GENOMIC DNA]</scope>
    <source>
        <strain evidence="2 3">ATCC 31532</strain>
    </source>
</reference>
<dbReference type="EMBL" id="JAHDTB010000004">
    <property type="protein sequence ID" value="MBW8287320.1"/>
    <property type="molecule type" value="Genomic_DNA"/>
</dbReference>